<protein>
    <submittedName>
        <fullName evidence="1">DUF839 domain-containing protein</fullName>
    </submittedName>
</protein>
<dbReference type="EMBL" id="WBUI01000002">
    <property type="protein sequence ID" value="KAB2934621.1"/>
    <property type="molecule type" value="Genomic_DNA"/>
</dbReference>
<dbReference type="AlphaFoldDB" id="A0A833H411"/>
<reference evidence="1 2" key="1">
    <citation type="submission" date="2019-10" db="EMBL/GenBank/DDBJ databases">
        <title>Extracellular Electron Transfer in a Candidatus Methanoperedens spp. Enrichment Culture.</title>
        <authorList>
            <person name="Berger S."/>
            <person name="Rangel Shaw D."/>
            <person name="Berben T."/>
            <person name="In 'T Zandt M."/>
            <person name="Frank J."/>
            <person name="Reimann J."/>
            <person name="Jetten M.S.M."/>
            <person name="Welte C.U."/>
        </authorList>
    </citation>
    <scope>NUCLEOTIDE SEQUENCE [LARGE SCALE GENOMIC DNA]</scope>
    <source>
        <strain evidence="1">SB12</strain>
    </source>
</reference>
<sequence>MRRLSMAFTFFRSHRSSTLYRSNRIPSAWFGAGGLRCAAILMASLLSGCDRSPVQFEPIKLPANDRERLELRTSARVEWFGKTIESPFQLLLRTGDRFGEHVFAQIVDRRGKPVHDLDLLSIEGEHGFESAGVYSDFTSLLEKENGLFLVHHVETVPGAVYVSRLKRSEDGRLQVESAEPILTEHGIYNPCAGSVTPWGTHLGSEEYEPNAALRRPDGTIDARYNGMVAHFTGSGRSSRALLDVNPYWYGWVTEIDIKPIGPTLDKRYALGRFSVELAYVLPDRRTVYMTDDGKNVGFYMFIADRENDLSSGTLYAARWHQRESSASATFKKTGLHSANLEWISLGHADEREFSSLLRRGVNAQMGDGMVHPHFHDLFDTAPARSGRCLDGFRSINAGTQNPKSDGWEQECLRLRKGSIAGIPIERLASRLETRRYAAYLGATTEFRKEEGLTYDADRNVLYVAFSRIEKGMKKSSADDEGGSDHIQLAENICGAIYQVRLSANQKDASGNPILSEVVGVAMEPVLVGTPLASSDKDFSANECSLAGIAEPDNITYLQGADLLIIGEDSTHGHQNDLIWAYDLRAKRLTPILSSPTGAENTSVYWHRLRDGTHYMTAVVQHPFGEPIKEGGRIGRNPQSLAPAPEALRAYVGVFGPFR</sequence>
<accession>A0A833H411</accession>
<comment type="caution">
    <text evidence="1">The sequence shown here is derived from an EMBL/GenBank/DDBJ whole genome shotgun (WGS) entry which is preliminary data.</text>
</comment>
<evidence type="ECO:0000313" key="2">
    <source>
        <dbReference type="Proteomes" id="UP000460298"/>
    </source>
</evidence>
<dbReference type="Proteomes" id="UP000460298">
    <property type="component" value="Unassembled WGS sequence"/>
</dbReference>
<organism evidence="1 2">
    <name type="scientific">Leptonema illini</name>
    <dbReference type="NCBI Taxonomy" id="183"/>
    <lineage>
        <taxon>Bacteria</taxon>
        <taxon>Pseudomonadati</taxon>
        <taxon>Spirochaetota</taxon>
        <taxon>Spirochaetia</taxon>
        <taxon>Leptospirales</taxon>
        <taxon>Leptospiraceae</taxon>
        <taxon>Leptonema</taxon>
    </lineage>
</organism>
<dbReference type="InterPro" id="IPR008557">
    <property type="entry name" value="PhoX"/>
</dbReference>
<evidence type="ECO:0000313" key="1">
    <source>
        <dbReference type="EMBL" id="KAB2934621.1"/>
    </source>
</evidence>
<dbReference type="PANTHER" id="PTHR35399:SF2">
    <property type="entry name" value="DUF839 DOMAIN-CONTAINING PROTEIN"/>
    <property type="match status" value="1"/>
</dbReference>
<name>A0A833H411_9LEPT</name>
<dbReference type="PANTHER" id="PTHR35399">
    <property type="entry name" value="SLR8030 PROTEIN"/>
    <property type="match status" value="1"/>
</dbReference>
<gene>
    <name evidence="1" type="ORF">F9K24_02260</name>
</gene>
<dbReference type="Pfam" id="PF05787">
    <property type="entry name" value="PhoX"/>
    <property type="match status" value="1"/>
</dbReference>
<proteinExistence type="predicted"/>